<dbReference type="RefSeq" id="WP_244300011.1">
    <property type="nucleotide sequence ID" value="NZ_JBHSJE010000004.1"/>
</dbReference>
<keyword evidence="1" id="KW-0472">Membrane</keyword>
<keyword evidence="3" id="KW-1185">Reference proteome</keyword>
<organism evidence="2 3">
    <name type="scientific">Streptomyces atroolivaceus</name>
    <dbReference type="NCBI Taxonomy" id="66869"/>
    <lineage>
        <taxon>Bacteria</taxon>
        <taxon>Bacillati</taxon>
        <taxon>Actinomycetota</taxon>
        <taxon>Actinomycetes</taxon>
        <taxon>Kitasatosporales</taxon>
        <taxon>Streptomycetaceae</taxon>
        <taxon>Streptomyces</taxon>
    </lineage>
</organism>
<evidence type="ECO:0000313" key="3">
    <source>
        <dbReference type="Proteomes" id="UP001595908"/>
    </source>
</evidence>
<dbReference type="Proteomes" id="UP001595908">
    <property type="component" value="Unassembled WGS sequence"/>
</dbReference>
<keyword evidence="1" id="KW-1133">Transmembrane helix</keyword>
<reference evidence="3" key="1">
    <citation type="journal article" date="2019" name="Int. J. Syst. Evol. Microbiol.">
        <title>The Global Catalogue of Microorganisms (GCM) 10K type strain sequencing project: providing services to taxonomists for standard genome sequencing and annotation.</title>
        <authorList>
            <consortium name="The Broad Institute Genomics Platform"/>
            <consortium name="The Broad Institute Genome Sequencing Center for Infectious Disease"/>
            <person name="Wu L."/>
            <person name="Ma J."/>
        </authorList>
    </citation>
    <scope>NUCLEOTIDE SEQUENCE [LARGE SCALE GENOMIC DNA]</scope>
    <source>
        <strain evidence="3">ICMP 257</strain>
    </source>
</reference>
<gene>
    <name evidence="2" type="ORF">ACFPL4_16370</name>
</gene>
<keyword evidence="1" id="KW-0812">Transmembrane</keyword>
<proteinExistence type="predicted"/>
<dbReference type="EMBL" id="JBHSJE010000004">
    <property type="protein sequence ID" value="MFC4979920.1"/>
    <property type="molecule type" value="Genomic_DNA"/>
</dbReference>
<sequence>MSLVSGVLGAAFGSVISAAVNYLVIGMPESASVNALNHGISGLISGFAAGCIGLMVHLRKGAAQRLPVPPQEDPAATRQG</sequence>
<evidence type="ECO:0000313" key="2">
    <source>
        <dbReference type="EMBL" id="MFC4979920.1"/>
    </source>
</evidence>
<protein>
    <submittedName>
        <fullName evidence="2">Uncharacterized protein</fullName>
    </submittedName>
</protein>
<accession>A0ABV9VCL2</accession>
<dbReference type="GeneID" id="31231442"/>
<feature type="transmembrane region" description="Helical" evidence="1">
    <location>
        <begin position="34"/>
        <end position="56"/>
    </location>
</feature>
<comment type="caution">
    <text evidence="2">The sequence shown here is derived from an EMBL/GenBank/DDBJ whole genome shotgun (WGS) entry which is preliminary data.</text>
</comment>
<evidence type="ECO:0000256" key="1">
    <source>
        <dbReference type="SAM" id="Phobius"/>
    </source>
</evidence>
<name>A0ABV9VCL2_STRAZ</name>